<feature type="domain" description="Lumazine-binding" evidence="4">
    <location>
        <begin position="1"/>
        <end position="88"/>
    </location>
</feature>
<dbReference type="NCBIfam" id="TIGR00187">
    <property type="entry name" value="ribE"/>
    <property type="match status" value="1"/>
</dbReference>
<keyword evidence="1" id="KW-0677">Repeat</keyword>
<dbReference type="GO" id="GO:0009231">
    <property type="term" value="P:riboflavin biosynthetic process"/>
    <property type="evidence" value="ECO:0007669"/>
    <property type="project" value="TreeGrafter"/>
</dbReference>
<evidence type="ECO:0000259" key="4">
    <source>
        <dbReference type="PROSITE" id="PS51177"/>
    </source>
</evidence>
<dbReference type="InterPro" id="IPR001783">
    <property type="entry name" value="Lumazine-bd"/>
</dbReference>
<dbReference type="eggNOG" id="COG0307">
    <property type="taxonomic scope" value="Bacteria"/>
</dbReference>
<dbReference type="KEGG" id="mpz:Marpi_0935"/>
<evidence type="ECO:0000313" key="6">
    <source>
        <dbReference type="Proteomes" id="UP000007161"/>
    </source>
</evidence>
<reference evidence="5 6" key="1">
    <citation type="journal article" date="2012" name="J. Bacteriol.">
        <title>Complete Genome Sequence of the Thermophilic, Piezophilic, Heterotrophic Bacterium Marinitoga piezophila KA3.</title>
        <authorList>
            <person name="Lucas S."/>
            <person name="Han J."/>
            <person name="Lapidus A."/>
            <person name="Cheng J.F."/>
            <person name="Goodwin L.A."/>
            <person name="Pitluck S."/>
            <person name="Peters L."/>
            <person name="Mikhailova N."/>
            <person name="Teshima H."/>
            <person name="Detter J.C."/>
            <person name="Han C."/>
            <person name="Tapia R."/>
            <person name="Land M."/>
            <person name="Hauser L."/>
            <person name="Kyrpides N.C."/>
            <person name="Ivanova N."/>
            <person name="Pagani I."/>
            <person name="Vannier P."/>
            <person name="Oger P."/>
            <person name="Bartlett D.H."/>
            <person name="Noll K.M."/>
            <person name="Woyke T."/>
            <person name="Jebbar M."/>
        </authorList>
    </citation>
    <scope>NUCLEOTIDE SEQUENCE [LARGE SCALE GENOMIC DNA]</scope>
    <source>
        <strain evidence="6">DSM 14283 / JCM 11233 / KA3</strain>
    </source>
</reference>
<evidence type="ECO:0000256" key="2">
    <source>
        <dbReference type="NCBIfam" id="TIGR00187"/>
    </source>
</evidence>
<evidence type="ECO:0000313" key="5">
    <source>
        <dbReference type="EMBL" id="AEX85348.1"/>
    </source>
</evidence>
<dbReference type="PROSITE" id="PS51177">
    <property type="entry name" value="LUMAZINE_BIND"/>
    <property type="match status" value="2"/>
</dbReference>
<dbReference type="InterPro" id="IPR026017">
    <property type="entry name" value="Lumazine-bd_dom"/>
</dbReference>
<feature type="repeat" description="Lumazine-binding" evidence="3">
    <location>
        <begin position="89"/>
        <end position="184"/>
    </location>
</feature>
<gene>
    <name evidence="5" type="ordered locus">Marpi_0935</name>
</gene>
<keyword evidence="6" id="KW-1185">Reference proteome</keyword>
<name>H2J7K7_MARPK</name>
<protein>
    <recommendedName>
        <fullName evidence="2">Riboflavin synthase</fullName>
        <ecNumber evidence="2">2.5.1.9</ecNumber>
    </recommendedName>
</protein>
<dbReference type="STRING" id="443254.Marpi_0935"/>
<evidence type="ECO:0000256" key="3">
    <source>
        <dbReference type="PROSITE-ProRule" id="PRU00524"/>
    </source>
</evidence>
<feature type="repeat" description="Lumazine-binding" evidence="3">
    <location>
        <begin position="1"/>
        <end position="88"/>
    </location>
</feature>
<sequence length="188" mass="21776">MFTGIIQHLAKMNIINNKLIINNPFKNIQLGESISINGVCLTVEKIENSKLYFSIGEETYRKTNLRYYNNKIVNLERSLRLSDFVGGHIVTGHVDGITKFLGLRKSSNTFWMKFKIPQEKWAIATKGAITINGISLTIAKKELDTFEIQIIEHTYQNTNLKFLKISDFVNYEIDIIARYLKEQSEYIY</sequence>
<dbReference type="OrthoDB" id="9788537at2"/>
<dbReference type="Proteomes" id="UP000007161">
    <property type="component" value="Chromosome"/>
</dbReference>
<organism evidence="5 6">
    <name type="scientific">Marinitoga piezophila (strain DSM 14283 / JCM 11233 / KA3)</name>
    <dbReference type="NCBI Taxonomy" id="443254"/>
    <lineage>
        <taxon>Bacteria</taxon>
        <taxon>Thermotogati</taxon>
        <taxon>Thermotogota</taxon>
        <taxon>Thermotogae</taxon>
        <taxon>Petrotogales</taxon>
        <taxon>Petrotogaceae</taxon>
        <taxon>Marinitoga</taxon>
    </lineage>
</organism>
<dbReference type="Pfam" id="PF00677">
    <property type="entry name" value="Lum_binding"/>
    <property type="match status" value="2"/>
</dbReference>
<dbReference type="RefSeq" id="WP_014296420.1">
    <property type="nucleotide sequence ID" value="NC_016751.1"/>
</dbReference>
<dbReference type="SUPFAM" id="SSF63380">
    <property type="entry name" value="Riboflavin synthase domain-like"/>
    <property type="match status" value="2"/>
</dbReference>
<dbReference type="Gene3D" id="2.40.30.20">
    <property type="match status" value="2"/>
</dbReference>
<dbReference type="CDD" id="cd00402">
    <property type="entry name" value="Riboflavin_synthase_like"/>
    <property type="match status" value="1"/>
</dbReference>
<dbReference type="HOGENOM" id="CLU_034388_2_2_0"/>
<dbReference type="AlphaFoldDB" id="H2J7K7"/>
<feature type="domain" description="Lumazine-binding" evidence="4">
    <location>
        <begin position="89"/>
        <end position="184"/>
    </location>
</feature>
<accession>H2J7K7</accession>
<reference evidence="6" key="2">
    <citation type="submission" date="2012-01" db="EMBL/GenBank/DDBJ databases">
        <title>Complete sequence of chromosome of Marinitoga piezophila KA3.</title>
        <authorList>
            <person name="Lucas S."/>
            <person name="Han J."/>
            <person name="Lapidus A."/>
            <person name="Cheng J.-F."/>
            <person name="Goodwin L."/>
            <person name="Pitluck S."/>
            <person name="Peters L."/>
            <person name="Mikhailova N."/>
            <person name="Teshima H."/>
            <person name="Detter J.C."/>
            <person name="Han C."/>
            <person name="Tapia R."/>
            <person name="Land M."/>
            <person name="Hauser L."/>
            <person name="Kyrpides N."/>
            <person name="Ivanova N."/>
            <person name="Pagani I."/>
            <person name="Jebbar M."/>
            <person name="Vannier P."/>
            <person name="Oger P."/>
            <person name="Cario A."/>
            <person name="Bartlett D."/>
            <person name="Noll K.M."/>
            <person name="Woyke T."/>
        </authorList>
    </citation>
    <scope>NUCLEOTIDE SEQUENCE [LARGE SCALE GENOMIC DNA]</scope>
    <source>
        <strain evidence="6">DSM 14283 / JCM 11233 / KA3</strain>
    </source>
</reference>
<dbReference type="NCBIfam" id="NF006767">
    <property type="entry name" value="PRK09289.1"/>
    <property type="match status" value="1"/>
</dbReference>
<dbReference type="PIRSF" id="PIRSF000498">
    <property type="entry name" value="Riboflavin_syn_A"/>
    <property type="match status" value="1"/>
</dbReference>
<dbReference type="GO" id="GO:0004746">
    <property type="term" value="F:riboflavin synthase activity"/>
    <property type="evidence" value="ECO:0007669"/>
    <property type="project" value="UniProtKB-UniRule"/>
</dbReference>
<evidence type="ECO:0000256" key="1">
    <source>
        <dbReference type="ARBA" id="ARBA00022737"/>
    </source>
</evidence>
<dbReference type="EMBL" id="CP003257">
    <property type="protein sequence ID" value="AEX85348.1"/>
    <property type="molecule type" value="Genomic_DNA"/>
</dbReference>
<dbReference type="PANTHER" id="PTHR21098">
    <property type="entry name" value="RIBOFLAVIN SYNTHASE ALPHA CHAIN"/>
    <property type="match status" value="1"/>
</dbReference>
<dbReference type="InterPro" id="IPR023366">
    <property type="entry name" value="ATP_synth_asu-like_sf"/>
</dbReference>
<proteinExistence type="predicted"/>
<dbReference type="EC" id="2.5.1.9" evidence="2"/>
<dbReference type="PANTHER" id="PTHR21098:SF0">
    <property type="entry name" value="RIBOFLAVIN SYNTHASE"/>
    <property type="match status" value="1"/>
</dbReference>
<dbReference type="InterPro" id="IPR017938">
    <property type="entry name" value="Riboflavin_synthase-like_b-brl"/>
</dbReference>